<dbReference type="AlphaFoldDB" id="A0A7W7U3U4"/>
<gene>
    <name evidence="2" type="ORF">GGE06_005481</name>
</gene>
<dbReference type="Proteomes" id="UP000582643">
    <property type="component" value="Unassembled WGS sequence"/>
</dbReference>
<dbReference type="InterPro" id="IPR021530">
    <property type="entry name" value="AllH-like"/>
</dbReference>
<feature type="region of interest" description="Disordered" evidence="1">
    <location>
        <begin position="1"/>
        <end position="55"/>
    </location>
</feature>
<organism evidence="2 3">
    <name type="scientific">Streptomyces nymphaeiformis</name>
    <dbReference type="NCBI Taxonomy" id="2663842"/>
    <lineage>
        <taxon>Bacteria</taxon>
        <taxon>Bacillati</taxon>
        <taxon>Actinomycetota</taxon>
        <taxon>Actinomycetes</taxon>
        <taxon>Kitasatosporales</taxon>
        <taxon>Streptomycetaceae</taxon>
        <taxon>Streptomyces</taxon>
    </lineage>
</organism>
<accession>A0A7W7U3U4</accession>
<dbReference type="EMBL" id="JACHJY010000008">
    <property type="protein sequence ID" value="MBB4984535.1"/>
    <property type="molecule type" value="Genomic_DNA"/>
</dbReference>
<protein>
    <recommendedName>
        <fullName evidence="4">DUF2877 domain-containing protein</fullName>
    </recommendedName>
</protein>
<evidence type="ECO:0000313" key="3">
    <source>
        <dbReference type="Proteomes" id="UP000582643"/>
    </source>
</evidence>
<dbReference type="Pfam" id="PF11392">
    <property type="entry name" value="AllH"/>
    <property type="match status" value="1"/>
</dbReference>
<evidence type="ECO:0008006" key="4">
    <source>
        <dbReference type="Google" id="ProtNLM"/>
    </source>
</evidence>
<sequence length="351" mass="36051">MTGRGQERSPTYGDEESTVRCHSHAGDARPGSGDAGTPHDVRTPHDARTPDRLRTRSGDALLLDHLRGLSGSGSVHSVFTRVVNLLTPDGMLIALAARDGGDAPRTLVTGLAAWTGRGVEAGRSVAFGHGSVTLDRPHPHPPLRVTTAEARPWRAVTPSLADLPPGGLAAAATLLDRLCRAYGPPGGMLGAAPGAGPMETAVARALDEGRTTLVEAVRAGDADGTRRGVLALLGLGPGLTPAGDDFLTGLALLAALPGSRLAGFPPVLRDVLAGHGGRTTDLGLATVSEAADGRARAELLDLLRLLAERRPARDLIVPVRKVLAIGHTSGGDTLSGLAAGLRLEEELRGPL</sequence>
<dbReference type="RefSeq" id="WP_184932031.1">
    <property type="nucleotide sequence ID" value="NZ_JACHJY010000008.1"/>
</dbReference>
<feature type="compositionally biased region" description="Basic and acidic residues" evidence="1">
    <location>
        <begin position="37"/>
        <end position="55"/>
    </location>
</feature>
<proteinExistence type="predicted"/>
<comment type="caution">
    <text evidence="2">The sequence shown here is derived from an EMBL/GenBank/DDBJ whole genome shotgun (WGS) entry which is preliminary data.</text>
</comment>
<keyword evidence="3" id="KW-1185">Reference proteome</keyword>
<evidence type="ECO:0000313" key="2">
    <source>
        <dbReference type="EMBL" id="MBB4984535.1"/>
    </source>
</evidence>
<evidence type="ECO:0000256" key="1">
    <source>
        <dbReference type="SAM" id="MobiDB-lite"/>
    </source>
</evidence>
<name>A0A7W7U3U4_9ACTN</name>
<reference evidence="2 3" key="1">
    <citation type="submission" date="2020-08" db="EMBL/GenBank/DDBJ databases">
        <title>Genomic Encyclopedia of Type Strains, Phase III (KMG-III): the genomes of soil and plant-associated and newly described type strains.</title>
        <authorList>
            <person name="Whitman W."/>
        </authorList>
    </citation>
    <scope>NUCLEOTIDE SEQUENCE [LARGE SCALE GENOMIC DNA]</scope>
    <source>
        <strain evidence="2 3">SFB5A</strain>
    </source>
</reference>